<accession>A0ABT3GFM7</accession>
<sequence length="509" mass="55800">MIPPAPNAELRKLIDRMLDEEPLSRTELARLEELLDDEAGLQYYLSVVQQDAVMGTVLADLGMDDEVPPANVRPIRSRLRSYWHPAAAAALFVAGFFASEWWNHGSSGDGTRTTGNVVIPGQTPARVTGMMGVRWKNGAPPDLIGKSGSAGGLAIESGLVEITYGTGVRVTLEGPAEFDVTGTESGRLAGGKLVTSVPKGAEGFRIDYQDGTVVDLGTEFAMDVKPGRTSEVGVFNGKIELHREGEKPLPLYENHAVFQEKANTESPLQSIPLDRTKYVRQLPSREFAWELDSFEPKSVEFDVSHLLWKPSAYRAVFKWMNGADGIQVRDVELRLDGQRVAGRSQTGSSGALVELVKGNIFKLDVANDQFRSGRWTIHATVEPLPRSAELAATYAPVRSLGILQFEEGLATTATPADFTGQWSYRFLGDDFIREIHPDGTITLFKNGSVLTTSFVGSRWTVVDGVLRVTVPDQNAVEDHVLRDHDTLIFINRHYENAIRVAPGLSPDSR</sequence>
<evidence type="ECO:0000313" key="3">
    <source>
        <dbReference type="Proteomes" id="UP001320876"/>
    </source>
</evidence>
<name>A0ABT3GFM7_9BACT</name>
<dbReference type="EMBL" id="JAPDDT010000002">
    <property type="protein sequence ID" value="MCW1922266.1"/>
    <property type="molecule type" value="Genomic_DNA"/>
</dbReference>
<evidence type="ECO:0000313" key="2">
    <source>
        <dbReference type="EMBL" id="MCW1922266.1"/>
    </source>
</evidence>
<dbReference type="PANTHER" id="PTHR30273">
    <property type="entry name" value="PERIPLASMIC SIGNAL SENSOR AND SIGMA FACTOR ACTIVATOR FECR-RELATED"/>
    <property type="match status" value="1"/>
</dbReference>
<dbReference type="Pfam" id="PF04773">
    <property type="entry name" value="FecR"/>
    <property type="match status" value="1"/>
</dbReference>
<dbReference type="RefSeq" id="WP_264486375.1">
    <property type="nucleotide sequence ID" value="NZ_JAPDDT010000002.1"/>
</dbReference>
<organism evidence="2 3">
    <name type="scientific">Luteolibacter arcticus</name>
    <dbReference type="NCBI Taxonomy" id="1581411"/>
    <lineage>
        <taxon>Bacteria</taxon>
        <taxon>Pseudomonadati</taxon>
        <taxon>Verrucomicrobiota</taxon>
        <taxon>Verrucomicrobiia</taxon>
        <taxon>Verrucomicrobiales</taxon>
        <taxon>Verrucomicrobiaceae</taxon>
        <taxon>Luteolibacter</taxon>
    </lineage>
</organism>
<dbReference type="InterPro" id="IPR006860">
    <property type="entry name" value="FecR"/>
</dbReference>
<dbReference type="Proteomes" id="UP001320876">
    <property type="component" value="Unassembled WGS sequence"/>
</dbReference>
<dbReference type="PANTHER" id="PTHR30273:SF2">
    <property type="entry name" value="PROTEIN FECR"/>
    <property type="match status" value="1"/>
</dbReference>
<keyword evidence="3" id="KW-1185">Reference proteome</keyword>
<proteinExistence type="predicted"/>
<dbReference type="Gene3D" id="2.60.120.1440">
    <property type="match status" value="1"/>
</dbReference>
<protein>
    <submittedName>
        <fullName evidence="2">FecR family protein</fullName>
    </submittedName>
</protein>
<feature type="domain" description="FecR protein" evidence="1">
    <location>
        <begin position="159"/>
        <end position="240"/>
    </location>
</feature>
<comment type="caution">
    <text evidence="2">The sequence shown here is derived from an EMBL/GenBank/DDBJ whole genome shotgun (WGS) entry which is preliminary data.</text>
</comment>
<gene>
    <name evidence="2" type="ORF">OKA05_06855</name>
</gene>
<dbReference type="InterPro" id="IPR012373">
    <property type="entry name" value="Ferrdict_sens_TM"/>
</dbReference>
<reference evidence="2 3" key="1">
    <citation type="submission" date="2022-10" db="EMBL/GenBank/DDBJ databases">
        <title>Luteolibacter arcticus strain CCTCC AB 2014275, whole genome shotgun sequencing project.</title>
        <authorList>
            <person name="Zhao G."/>
            <person name="Shen L."/>
        </authorList>
    </citation>
    <scope>NUCLEOTIDE SEQUENCE [LARGE SCALE GENOMIC DNA]</scope>
    <source>
        <strain evidence="2 3">CCTCC AB 2014275</strain>
    </source>
</reference>
<evidence type="ECO:0000259" key="1">
    <source>
        <dbReference type="Pfam" id="PF04773"/>
    </source>
</evidence>